<name>A0ABV7JLY8_9SPHI</name>
<keyword evidence="4 5" id="KW-0472">Membrane</keyword>
<evidence type="ECO:0000259" key="6">
    <source>
        <dbReference type="Pfam" id="PF04116"/>
    </source>
</evidence>
<proteinExistence type="predicted"/>
<dbReference type="Pfam" id="PF04116">
    <property type="entry name" value="FA_hydroxylase"/>
    <property type="match status" value="1"/>
</dbReference>
<protein>
    <submittedName>
        <fullName evidence="7">Sterol desaturase family protein</fullName>
        <ecNumber evidence="7">1.-.-.-</ecNumber>
    </submittedName>
</protein>
<keyword evidence="8" id="KW-1185">Reference proteome</keyword>
<comment type="caution">
    <text evidence="7">The sequence shown here is derived from an EMBL/GenBank/DDBJ whole genome shotgun (WGS) entry which is preliminary data.</text>
</comment>
<dbReference type="EMBL" id="JBHRTA010000038">
    <property type="protein sequence ID" value="MFC3199113.1"/>
    <property type="molecule type" value="Genomic_DNA"/>
</dbReference>
<dbReference type="EC" id="1.-.-.-" evidence="7"/>
<feature type="domain" description="Fatty acid hydroxylase" evidence="6">
    <location>
        <begin position="92"/>
        <end position="228"/>
    </location>
</feature>
<evidence type="ECO:0000256" key="4">
    <source>
        <dbReference type="ARBA" id="ARBA00023136"/>
    </source>
</evidence>
<dbReference type="InterPro" id="IPR006694">
    <property type="entry name" value="Fatty_acid_hydroxylase"/>
</dbReference>
<feature type="transmembrane region" description="Helical" evidence="5">
    <location>
        <begin position="47"/>
        <end position="70"/>
    </location>
</feature>
<dbReference type="InterPro" id="IPR050307">
    <property type="entry name" value="Sterol_Desaturase_Related"/>
</dbReference>
<gene>
    <name evidence="7" type="ORF">ACFOET_15920</name>
</gene>
<evidence type="ECO:0000256" key="3">
    <source>
        <dbReference type="ARBA" id="ARBA00022989"/>
    </source>
</evidence>
<keyword evidence="2 5" id="KW-0812">Transmembrane</keyword>
<evidence type="ECO:0000256" key="2">
    <source>
        <dbReference type="ARBA" id="ARBA00022692"/>
    </source>
</evidence>
<feature type="transmembrane region" description="Helical" evidence="5">
    <location>
        <begin position="145"/>
        <end position="165"/>
    </location>
</feature>
<comment type="subcellular location">
    <subcellularLocation>
        <location evidence="1">Membrane</location>
    </subcellularLocation>
</comment>
<sequence length="288" mass="33712">MQVIKAVFDSFGVPILAGVFVVLFLIESKFQLRRRVQNRWKRIVINSILSIPAFLLLRLLFIPVMVWLAIKNQTWQIGLNYMLDLPTVVSAMVAFLSLDYSNYLWHILLHRLPVLWRFHLVHHTDLDLDITTAFRFHFGEMIGSVLFRGAAIVLIGASPFMVLIYEIVFEAATQFHHSNIKMPFRMERLLNLFIVTPRMHGIHHSIIKRETDSNYAVIFSVWDRLHRTVRLNVPQDKIVTGVPAYRDEKELTIGNLLILPFTKIRPWLTRLSRHPSEEGNEQRDCLHR</sequence>
<dbReference type="GO" id="GO:0016491">
    <property type="term" value="F:oxidoreductase activity"/>
    <property type="evidence" value="ECO:0007669"/>
    <property type="project" value="UniProtKB-KW"/>
</dbReference>
<dbReference type="RefSeq" id="WP_379024419.1">
    <property type="nucleotide sequence ID" value="NZ_JBHRTA010000038.1"/>
</dbReference>
<feature type="transmembrane region" description="Helical" evidence="5">
    <location>
        <begin position="90"/>
        <end position="109"/>
    </location>
</feature>
<keyword evidence="7" id="KW-0560">Oxidoreductase</keyword>
<feature type="transmembrane region" description="Helical" evidence="5">
    <location>
        <begin position="6"/>
        <end position="26"/>
    </location>
</feature>
<evidence type="ECO:0000313" key="7">
    <source>
        <dbReference type="EMBL" id="MFC3199113.1"/>
    </source>
</evidence>
<evidence type="ECO:0000313" key="8">
    <source>
        <dbReference type="Proteomes" id="UP001595526"/>
    </source>
</evidence>
<dbReference type="Proteomes" id="UP001595526">
    <property type="component" value="Unassembled WGS sequence"/>
</dbReference>
<keyword evidence="3 5" id="KW-1133">Transmembrane helix</keyword>
<evidence type="ECO:0000256" key="5">
    <source>
        <dbReference type="SAM" id="Phobius"/>
    </source>
</evidence>
<reference evidence="8" key="1">
    <citation type="journal article" date="2019" name="Int. J. Syst. Evol. Microbiol.">
        <title>The Global Catalogue of Microorganisms (GCM) 10K type strain sequencing project: providing services to taxonomists for standard genome sequencing and annotation.</title>
        <authorList>
            <consortium name="The Broad Institute Genomics Platform"/>
            <consortium name="The Broad Institute Genome Sequencing Center for Infectious Disease"/>
            <person name="Wu L."/>
            <person name="Ma J."/>
        </authorList>
    </citation>
    <scope>NUCLEOTIDE SEQUENCE [LARGE SCALE GENOMIC DNA]</scope>
    <source>
        <strain evidence="8">KCTC 52416</strain>
    </source>
</reference>
<accession>A0ABV7JLY8</accession>
<evidence type="ECO:0000256" key="1">
    <source>
        <dbReference type="ARBA" id="ARBA00004370"/>
    </source>
</evidence>
<dbReference type="PANTHER" id="PTHR11863">
    <property type="entry name" value="STEROL DESATURASE"/>
    <property type="match status" value="1"/>
</dbReference>
<organism evidence="7 8">
    <name type="scientific">Parapedobacter deserti</name>
    <dbReference type="NCBI Taxonomy" id="1912957"/>
    <lineage>
        <taxon>Bacteria</taxon>
        <taxon>Pseudomonadati</taxon>
        <taxon>Bacteroidota</taxon>
        <taxon>Sphingobacteriia</taxon>
        <taxon>Sphingobacteriales</taxon>
        <taxon>Sphingobacteriaceae</taxon>
        <taxon>Parapedobacter</taxon>
    </lineage>
</organism>